<comment type="subunit">
    <text evidence="6">The basal body constitutes a major portion of the flagellar organelle and consists of a number of rings mounted on a central rod.</text>
</comment>
<proteinExistence type="inferred from homology"/>
<evidence type="ECO:0000256" key="3">
    <source>
        <dbReference type="ARBA" id="ARBA00014376"/>
    </source>
</evidence>
<dbReference type="GO" id="GO:0071978">
    <property type="term" value="P:bacterial-type flagellum-dependent swarming motility"/>
    <property type="evidence" value="ECO:0007669"/>
    <property type="project" value="TreeGrafter"/>
</dbReference>
<dbReference type="AlphaFoldDB" id="A0A0B5FVJ5"/>
<gene>
    <name evidence="8" type="ORF">GSUB_15035</name>
</gene>
<evidence type="ECO:0000256" key="5">
    <source>
        <dbReference type="ARBA" id="ARBA00024934"/>
    </source>
</evidence>
<dbReference type="PANTHER" id="PTHR30435:SF12">
    <property type="entry name" value="FLAGELLAR BASAL BODY ROD PROTEIN FLGB"/>
    <property type="match status" value="1"/>
</dbReference>
<dbReference type="STRING" id="483547.GSUB_15035"/>
<comment type="subcellular location">
    <subcellularLocation>
        <location evidence="1 6">Bacterial flagellum basal body</location>
    </subcellularLocation>
</comment>
<keyword evidence="8" id="KW-0966">Cell projection</keyword>
<dbReference type="KEGG" id="gsb:GSUB_15035"/>
<sequence>MSTLGIFDKTGQLLQKVMDLRQQNQDVIASNIANAQTPGYAPARLQFEDALAGAVGRDGQGMATTHPQHLPVGGGLDQVQGKVMRTPDRSGLGDGNNVNLDQEMIGLAENQILFEAAAQMLNKKMGLLKYAAQDGR</sequence>
<evidence type="ECO:0000256" key="4">
    <source>
        <dbReference type="ARBA" id="ARBA00023143"/>
    </source>
</evidence>
<evidence type="ECO:0000313" key="8">
    <source>
        <dbReference type="EMBL" id="AJF07601.1"/>
    </source>
</evidence>
<dbReference type="RefSeq" id="WP_040201534.1">
    <property type="nucleotide sequence ID" value="NZ_CP010311.1"/>
</dbReference>
<keyword evidence="9" id="KW-1185">Reference proteome</keyword>
<dbReference type="PANTHER" id="PTHR30435">
    <property type="entry name" value="FLAGELLAR PROTEIN"/>
    <property type="match status" value="1"/>
</dbReference>
<dbReference type="GO" id="GO:0030694">
    <property type="term" value="C:bacterial-type flagellum basal body, rod"/>
    <property type="evidence" value="ECO:0007669"/>
    <property type="project" value="InterPro"/>
</dbReference>
<evidence type="ECO:0000256" key="6">
    <source>
        <dbReference type="PIRNR" id="PIRNR002889"/>
    </source>
</evidence>
<keyword evidence="8" id="KW-0282">Flagellum</keyword>
<reference evidence="8 9" key="1">
    <citation type="journal article" date="2015" name="Genome Announc.">
        <title>Genomes of Geoalkalibacter ferrihydriticus Z-0531T and Geoalkalibacter subterraneus Red1T, Two Haloalkaliphilic Metal-Reducing Deltaproteobacteria.</title>
        <authorList>
            <person name="Badalamenti J.P."/>
            <person name="Krajmalnik-Brown R."/>
            <person name="Torres C.I."/>
            <person name="Bond D.R."/>
        </authorList>
    </citation>
    <scope>NUCLEOTIDE SEQUENCE [LARGE SCALE GENOMIC DNA]</scope>
    <source>
        <strain evidence="8 9">Red1</strain>
    </source>
</reference>
<dbReference type="OrthoDB" id="9788334at2"/>
<name>A0A0B5FVJ5_9BACT</name>
<dbReference type="InterPro" id="IPR006300">
    <property type="entry name" value="FlgB"/>
</dbReference>
<dbReference type="Proteomes" id="UP000035036">
    <property type="component" value="Chromosome"/>
</dbReference>
<feature type="domain" description="Flagellar basal body rod protein N-terminal" evidence="7">
    <location>
        <begin position="20"/>
        <end position="40"/>
    </location>
</feature>
<dbReference type="Pfam" id="PF00460">
    <property type="entry name" value="Flg_bb_rod"/>
    <property type="match status" value="1"/>
</dbReference>
<dbReference type="PIRSF" id="PIRSF002889">
    <property type="entry name" value="Rod_FlgB"/>
    <property type="match status" value="1"/>
</dbReference>
<evidence type="ECO:0000313" key="9">
    <source>
        <dbReference type="Proteomes" id="UP000035036"/>
    </source>
</evidence>
<dbReference type="NCBIfam" id="TIGR01396">
    <property type="entry name" value="FlgB"/>
    <property type="match status" value="1"/>
</dbReference>
<comment type="function">
    <text evidence="5 6">Structural component of flagellum, the bacterial motility apparatus. Part of the rod structure of flagellar basal body.</text>
</comment>
<keyword evidence="4 6" id="KW-0975">Bacterial flagellum</keyword>
<dbReference type="HOGENOM" id="CLU_125463_1_0_7"/>
<dbReference type="EMBL" id="CP010311">
    <property type="protein sequence ID" value="AJF07601.1"/>
    <property type="molecule type" value="Genomic_DNA"/>
</dbReference>
<evidence type="ECO:0000256" key="1">
    <source>
        <dbReference type="ARBA" id="ARBA00004117"/>
    </source>
</evidence>
<keyword evidence="8" id="KW-0969">Cilium</keyword>
<protein>
    <recommendedName>
        <fullName evidence="3 6">Flagellar basal body rod protein FlgB</fullName>
    </recommendedName>
</protein>
<dbReference type="InterPro" id="IPR001444">
    <property type="entry name" value="Flag_bb_rod_N"/>
</dbReference>
<organism evidence="8 9">
    <name type="scientific">Geoalkalibacter subterraneus</name>
    <dbReference type="NCBI Taxonomy" id="483547"/>
    <lineage>
        <taxon>Bacteria</taxon>
        <taxon>Pseudomonadati</taxon>
        <taxon>Thermodesulfobacteriota</taxon>
        <taxon>Desulfuromonadia</taxon>
        <taxon>Desulfuromonadales</taxon>
        <taxon>Geoalkalibacteraceae</taxon>
        <taxon>Geoalkalibacter</taxon>
    </lineage>
</organism>
<evidence type="ECO:0000259" key="7">
    <source>
        <dbReference type="Pfam" id="PF00460"/>
    </source>
</evidence>
<evidence type="ECO:0000256" key="2">
    <source>
        <dbReference type="ARBA" id="ARBA00009677"/>
    </source>
</evidence>
<accession>A0A0B5FVJ5</accession>
<comment type="similarity">
    <text evidence="2 6">Belongs to the flagella basal body rod proteins family.</text>
</comment>